<name>A0A9N9T612_DIABA</name>
<gene>
    <name evidence="1" type="ORF">DIABBA_LOCUS9632</name>
</gene>
<proteinExistence type="predicted"/>
<dbReference type="Gene3D" id="1.25.40.10">
    <property type="entry name" value="Tetratricopeptide repeat domain"/>
    <property type="match status" value="1"/>
</dbReference>
<sequence>MCINSPWLLTDGLKRATKLRETMIKKGYQPNDTNYNDMSKASGRCGDLPMAFSLVDKMISKKNSSSR</sequence>
<accession>A0A9N9T612</accession>
<dbReference type="AlphaFoldDB" id="A0A9N9T612"/>
<keyword evidence="2" id="KW-1185">Reference proteome</keyword>
<dbReference type="EMBL" id="OU898281">
    <property type="protein sequence ID" value="CAG9836550.1"/>
    <property type="molecule type" value="Genomic_DNA"/>
</dbReference>
<evidence type="ECO:0000313" key="2">
    <source>
        <dbReference type="Proteomes" id="UP001153709"/>
    </source>
</evidence>
<organism evidence="1 2">
    <name type="scientific">Diabrotica balteata</name>
    <name type="common">Banded cucumber beetle</name>
    <dbReference type="NCBI Taxonomy" id="107213"/>
    <lineage>
        <taxon>Eukaryota</taxon>
        <taxon>Metazoa</taxon>
        <taxon>Ecdysozoa</taxon>
        <taxon>Arthropoda</taxon>
        <taxon>Hexapoda</taxon>
        <taxon>Insecta</taxon>
        <taxon>Pterygota</taxon>
        <taxon>Neoptera</taxon>
        <taxon>Endopterygota</taxon>
        <taxon>Coleoptera</taxon>
        <taxon>Polyphaga</taxon>
        <taxon>Cucujiformia</taxon>
        <taxon>Chrysomeloidea</taxon>
        <taxon>Chrysomelidae</taxon>
        <taxon>Galerucinae</taxon>
        <taxon>Diabroticina</taxon>
        <taxon>Diabroticites</taxon>
        <taxon>Diabrotica</taxon>
    </lineage>
</organism>
<dbReference type="OrthoDB" id="185373at2759"/>
<evidence type="ECO:0000313" key="1">
    <source>
        <dbReference type="EMBL" id="CAG9836550.1"/>
    </source>
</evidence>
<dbReference type="Proteomes" id="UP001153709">
    <property type="component" value="Chromosome 6"/>
</dbReference>
<reference evidence="1" key="1">
    <citation type="submission" date="2022-01" db="EMBL/GenBank/DDBJ databases">
        <authorList>
            <person name="King R."/>
        </authorList>
    </citation>
    <scope>NUCLEOTIDE SEQUENCE</scope>
</reference>
<dbReference type="InterPro" id="IPR011990">
    <property type="entry name" value="TPR-like_helical_dom_sf"/>
</dbReference>
<protein>
    <recommendedName>
        <fullName evidence="3">Pentatricopeptide repeat-containing protein</fullName>
    </recommendedName>
</protein>
<evidence type="ECO:0008006" key="3">
    <source>
        <dbReference type="Google" id="ProtNLM"/>
    </source>
</evidence>